<dbReference type="AlphaFoldDB" id="A0A915E4S7"/>
<organism evidence="1 2">
    <name type="scientific">Ditylenchus dipsaci</name>
    <dbReference type="NCBI Taxonomy" id="166011"/>
    <lineage>
        <taxon>Eukaryota</taxon>
        <taxon>Metazoa</taxon>
        <taxon>Ecdysozoa</taxon>
        <taxon>Nematoda</taxon>
        <taxon>Chromadorea</taxon>
        <taxon>Rhabditida</taxon>
        <taxon>Tylenchina</taxon>
        <taxon>Tylenchomorpha</taxon>
        <taxon>Sphaerularioidea</taxon>
        <taxon>Anguinidae</taxon>
        <taxon>Anguininae</taxon>
        <taxon>Ditylenchus</taxon>
    </lineage>
</organism>
<dbReference type="Proteomes" id="UP000887574">
    <property type="component" value="Unplaced"/>
</dbReference>
<name>A0A915E4S7_9BILA</name>
<accession>A0A915E4S7</accession>
<evidence type="ECO:0000313" key="2">
    <source>
        <dbReference type="WBParaSite" id="jg26476"/>
    </source>
</evidence>
<evidence type="ECO:0000313" key="1">
    <source>
        <dbReference type="Proteomes" id="UP000887574"/>
    </source>
</evidence>
<sequence length="130" mass="15275">MLYFIYCCGIPYEPCSLPNEVLQDIVLFFNEDACNKFIDTSALFVELVAPQVKIFNYVYSQTIDRELRNIGDAEEFELPFFSCITVWPCSKVAYCRFLQHFKKKSHNISRTSIHQAPDPFFKKTLLKKRL</sequence>
<keyword evidence="1" id="KW-1185">Reference proteome</keyword>
<reference evidence="2" key="1">
    <citation type="submission" date="2022-11" db="UniProtKB">
        <authorList>
            <consortium name="WormBaseParasite"/>
        </authorList>
    </citation>
    <scope>IDENTIFICATION</scope>
</reference>
<protein>
    <submittedName>
        <fullName evidence="2">F-box domain-containing protein</fullName>
    </submittedName>
</protein>
<proteinExistence type="predicted"/>
<dbReference type="WBParaSite" id="jg26476">
    <property type="protein sequence ID" value="jg26476"/>
    <property type="gene ID" value="jg26476"/>
</dbReference>